<dbReference type="InterPro" id="IPR035472">
    <property type="entry name" value="RpiR-like_SIS"/>
</dbReference>
<organism evidence="3 4">
    <name type="scientific">Thermoflavimicrobium daqui</name>
    <dbReference type="NCBI Taxonomy" id="2137476"/>
    <lineage>
        <taxon>Bacteria</taxon>
        <taxon>Bacillati</taxon>
        <taxon>Bacillota</taxon>
        <taxon>Bacilli</taxon>
        <taxon>Bacillales</taxon>
        <taxon>Thermoactinomycetaceae</taxon>
        <taxon>Thermoflavimicrobium</taxon>
    </lineage>
</organism>
<dbReference type="InterPro" id="IPR022951">
    <property type="entry name" value="UPF0309"/>
</dbReference>
<evidence type="ECO:0000256" key="1">
    <source>
        <dbReference type="HAMAP-Rule" id="MF_01240"/>
    </source>
</evidence>
<evidence type="ECO:0000313" key="4">
    <source>
        <dbReference type="Proteomes" id="UP000251213"/>
    </source>
</evidence>
<dbReference type="EMBL" id="QJKK01000002">
    <property type="protein sequence ID" value="RAL26418.1"/>
    <property type="molecule type" value="Genomic_DNA"/>
</dbReference>
<dbReference type="Gene3D" id="3.40.50.10490">
    <property type="entry name" value="Glucose-6-phosphate isomerase like protein, domain 1"/>
    <property type="match status" value="1"/>
</dbReference>
<dbReference type="HAMAP" id="MF_01240">
    <property type="entry name" value="UPF0309"/>
    <property type="match status" value="1"/>
</dbReference>
<dbReference type="GO" id="GO:1901135">
    <property type="term" value="P:carbohydrate derivative metabolic process"/>
    <property type="evidence" value="ECO:0007669"/>
    <property type="project" value="InterPro"/>
</dbReference>
<protein>
    <recommendedName>
        <fullName evidence="1">UPF0309 protein DL897_05350</fullName>
    </recommendedName>
</protein>
<feature type="domain" description="SIS" evidence="2">
    <location>
        <begin position="34"/>
        <end position="221"/>
    </location>
</feature>
<dbReference type="AlphaFoldDB" id="A0A364K815"/>
<dbReference type="OrthoDB" id="9805185at2"/>
<dbReference type="InterPro" id="IPR050099">
    <property type="entry name" value="SIS_GmhA/DiaA_subfam"/>
</dbReference>
<dbReference type="SUPFAM" id="SSF53697">
    <property type="entry name" value="SIS domain"/>
    <property type="match status" value="1"/>
</dbReference>
<dbReference type="NCBIfam" id="NF002805">
    <property type="entry name" value="PRK02947.1"/>
    <property type="match status" value="1"/>
</dbReference>
<dbReference type="PANTHER" id="PTHR30390:SF7">
    <property type="entry name" value="PHOSPHOHEPTOSE ISOMERASE"/>
    <property type="match status" value="1"/>
</dbReference>
<dbReference type="Proteomes" id="UP000251213">
    <property type="component" value="Unassembled WGS sequence"/>
</dbReference>
<keyword evidence="4" id="KW-1185">Reference proteome</keyword>
<comment type="similarity">
    <text evidence="1">Belongs to the UPF0309 family.</text>
</comment>
<accession>A0A364K815</accession>
<dbReference type="InterPro" id="IPR046348">
    <property type="entry name" value="SIS_dom_sf"/>
</dbReference>
<dbReference type="Pfam" id="PF13580">
    <property type="entry name" value="SIS_2"/>
    <property type="match status" value="1"/>
</dbReference>
<dbReference type="GO" id="GO:0097367">
    <property type="term" value="F:carbohydrate derivative binding"/>
    <property type="evidence" value="ECO:0007669"/>
    <property type="project" value="InterPro"/>
</dbReference>
<reference evidence="3 4" key="1">
    <citation type="submission" date="2018-06" db="EMBL/GenBank/DDBJ databases">
        <title>Thermoflavimicrobium daqus sp. nov., a thermophilic microbe isolated from Moutai-flavour Daqu.</title>
        <authorList>
            <person name="Wang X."/>
            <person name="Zhou H."/>
        </authorList>
    </citation>
    <scope>NUCLEOTIDE SEQUENCE [LARGE SCALE GENOMIC DNA]</scope>
    <source>
        <strain evidence="3 4">FBKL4.011</strain>
    </source>
</reference>
<dbReference type="InterPro" id="IPR001347">
    <property type="entry name" value="SIS_dom"/>
</dbReference>
<dbReference type="PANTHER" id="PTHR30390">
    <property type="entry name" value="SEDOHEPTULOSE 7-PHOSPHATE ISOMERASE / DNAA INITIATOR-ASSOCIATING FACTOR FOR REPLICATION INITIATION"/>
    <property type="match status" value="1"/>
</dbReference>
<dbReference type="CDD" id="cd05013">
    <property type="entry name" value="SIS_RpiR"/>
    <property type="match status" value="1"/>
</dbReference>
<comment type="caution">
    <text evidence="3">The sequence shown here is derived from an EMBL/GenBank/DDBJ whole genome shotgun (WGS) entry which is preliminary data.</text>
</comment>
<gene>
    <name evidence="3" type="ORF">DL897_05350</name>
</gene>
<sequence length="247" mass="27282">MSKYIKQYKEYLSQLLDEVEKTQSDQIIQAAKIIVEAVANDKSIYIFGASHAGIIAEEAFYRTGGFALINPIFGSSLMLNTRPVTFTSLMERMEGYGKELLHTKPVQEGDVILLHSVSGRNSVAIDMAMEAKEVGMTVISITNLNYSKQVTSRHSSGKRLFECSDVVIDNRGVIGDSSIKVEGFDQKIGPSSTVTGAFIIHSIVLSVVDLMLEKGMTPPIFKSANLDGGDQYNQAILTKYKERIHYM</sequence>
<reference evidence="3 4" key="2">
    <citation type="submission" date="2018-06" db="EMBL/GenBank/DDBJ databases">
        <authorList>
            <person name="Zhirakovskaya E."/>
        </authorList>
    </citation>
    <scope>NUCLEOTIDE SEQUENCE [LARGE SCALE GENOMIC DNA]</scope>
    <source>
        <strain evidence="3 4">FBKL4.011</strain>
    </source>
</reference>
<dbReference type="PROSITE" id="PS51464">
    <property type="entry name" value="SIS"/>
    <property type="match status" value="1"/>
</dbReference>
<dbReference type="RefSeq" id="WP_113658102.1">
    <property type="nucleotide sequence ID" value="NZ_KZ845664.1"/>
</dbReference>
<name>A0A364K815_9BACL</name>
<proteinExistence type="inferred from homology"/>
<evidence type="ECO:0000259" key="2">
    <source>
        <dbReference type="PROSITE" id="PS51464"/>
    </source>
</evidence>
<evidence type="ECO:0000313" key="3">
    <source>
        <dbReference type="EMBL" id="RAL26418.1"/>
    </source>
</evidence>